<keyword evidence="3" id="KW-1185">Reference proteome</keyword>
<comment type="caution">
    <text evidence="2">The sequence shown here is derived from an EMBL/GenBank/DDBJ whole genome shotgun (WGS) entry which is preliminary data.</text>
</comment>
<sequence length="189" mass="20139">MKSMKKTILALGLMTVGLVSAQNSDMRNMLKVGINGGLAVPAENASATLGLDLAYQNLVTPGFGLGIATGYTHFFGKDNNGIKNNDFGVVPVAALIRIYPKQMGFYLGTDIGYGFIVGDKNVASNDLANTQRPDGGFYIKPEIGYHNKDWNFAVQYQKTFTGDKGEIGNQKYSAGSVGVGVGYNIPLGK</sequence>
<keyword evidence="1" id="KW-0732">Signal</keyword>
<dbReference type="AlphaFoldDB" id="A0A0C1F667"/>
<evidence type="ECO:0000313" key="2">
    <source>
        <dbReference type="EMBL" id="KIA88662.1"/>
    </source>
</evidence>
<proteinExistence type="predicted"/>
<gene>
    <name evidence="2" type="ORF">OA86_09815</name>
</gene>
<dbReference type="STRING" id="266749.SAMN05421876_106104"/>
<organism evidence="2 3">
    <name type="scientific">Kaistella jeonii</name>
    <dbReference type="NCBI Taxonomy" id="266749"/>
    <lineage>
        <taxon>Bacteria</taxon>
        <taxon>Pseudomonadati</taxon>
        <taxon>Bacteroidota</taxon>
        <taxon>Flavobacteriia</taxon>
        <taxon>Flavobacteriales</taxon>
        <taxon>Weeksellaceae</taxon>
        <taxon>Chryseobacterium group</taxon>
        <taxon>Kaistella</taxon>
    </lineage>
</organism>
<accession>A0A0C1F667</accession>
<dbReference type="OrthoDB" id="1492374at2"/>
<dbReference type="EMBL" id="JSYL01000006">
    <property type="protein sequence ID" value="KIA88662.1"/>
    <property type="molecule type" value="Genomic_DNA"/>
</dbReference>
<dbReference type="Proteomes" id="UP000031473">
    <property type="component" value="Unassembled WGS sequence"/>
</dbReference>
<evidence type="ECO:0000256" key="1">
    <source>
        <dbReference type="SAM" id="SignalP"/>
    </source>
</evidence>
<protein>
    <submittedName>
        <fullName evidence="2">Membrane protein</fullName>
    </submittedName>
</protein>
<dbReference type="RefSeq" id="WP_039352362.1">
    <property type="nucleotide sequence ID" value="NZ_FOLA01000006.1"/>
</dbReference>
<evidence type="ECO:0000313" key="3">
    <source>
        <dbReference type="Proteomes" id="UP000031473"/>
    </source>
</evidence>
<name>A0A0C1F667_9FLAO</name>
<feature type="chain" id="PRO_5002149756" evidence="1">
    <location>
        <begin position="22"/>
        <end position="189"/>
    </location>
</feature>
<reference evidence="2 3" key="1">
    <citation type="submission" date="2014-10" db="EMBL/GenBank/DDBJ databases">
        <title>Kaistella jeonii genome.</title>
        <authorList>
            <person name="Clayton J.T."/>
            <person name="Newman J.D."/>
        </authorList>
    </citation>
    <scope>NUCLEOTIDE SEQUENCE [LARGE SCALE GENOMIC DNA]</scope>
    <source>
        <strain evidence="2 3">DSM 17048</strain>
    </source>
</reference>
<feature type="signal peptide" evidence="1">
    <location>
        <begin position="1"/>
        <end position="21"/>
    </location>
</feature>